<dbReference type="AlphaFoldDB" id="A0A6P4CU02"/>
<feature type="compositionally biased region" description="Polar residues" evidence="1">
    <location>
        <begin position="183"/>
        <end position="202"/>
    </location>
</feature>
<dbReference type="KEGG" id="adu:107481521"/>
<evidence type="ECO:0000256" key="1">
    <source>
        <dbReference type="SAM" id="MobiDB-lite"/>
    </source>
</evidence>
<dbReference type="PANTHER" id="PTHR31286:SF171">
    <property type="entry name" value="CCHC-TYPE DOMAIN-CONTAINING PROTEIN"/>
    <property type="match status" value="1"/>
</dbReference>
<accession>A0A6P4CU02</accession>
<dbReference type="InterPro" id="IPR040256">
    <property type="entry name" value="At4g02000-like"/>
</dbReference>
<evidence type="ECO:0000313" key="4">
    <source>
        <dbReference type="RefSeq" id="XP_015957289.1"/>
    </source>
</evidence>
<evidence type="ECO:0000313" key="3">
    <source>
        <dbReference type="Proteomes" id="UP000515211"/>
    </source>
</evidence>
<feature type="domain" description="DUF4283" evidence="2">
    <location>
        <begin position="3"/>
        <end position="58"/>
    </location>
</feature>
<proteinExistence type="predicted"/>
<name>A0A6P4CU02_ARADU</name>
<dbReference type="PANTHER" id="PTHR31286">
    <property type="entry name" value="GLYCINE-RICH CELL WALL STRUCTURAL PROTEIN 1.8-LIKE"/>
    <property type="match status" value="1"/>
</dbReference>
<sequence length="254" mass="28684">MVWRIKGGFDLLDFLGFDYFLVKFDVVEEREKVLLGGPWMIEENYVAMKPWDQEFRSSENCFGATLVWIRIFRLPIWCYQEDAMLRVAAVVGIPVKVDLATKLAERGRYARACVQIDLGLPVTKKILVDSVEYEVKYKSLHLICDSCLKFGHDMRCARLTAMRKEEELMPRGINIGKSVSVASSGTRHNVHHQQQCETTNGTVRKRPRPNSLQNSPVDKDGASMAGMVQVSTEKIELPLESPLKAGLSKTGTTC</sequence>
<evidence type="ECO:0000259" key="2">
    <source>
        <dbReference type="Pfam" id="PF14111"/>
    </source>
</evidence>
<keyword evidence="3" id="KW-1185">Reference proteome</keyword>
<dbReference type="RefSeq" id="XP_015957289.1">
    <property type="nucleotide sequence ID" value="XM_016101803.1"/>
</dbReference>
<dbReference type="Pfam" id="PF14111">
    <property type="entry name" value="DUF4283"/>
    <property type="match status" value="1"/>
</dbReference>
<reference evidence="3" key="1">
    <citation type="journal article" date="2016" name="Nat. Genet.">
        <title>The genome sequences of Arachis duranensis and Arachis ipaensis, the diploid ancestors of cultivated peanut.</title>
        <authorList>
            <person name="Bertioli D.J."/>
            <person name="Cannon S.B."/>
            <person name="Froenicke L."/>
            <person name="Huang G."/>
            <person name="Farmer A.D."/>
            <person name="Cannon E.K."/>
            <person name="Liu X."/>
            <person name="Gao D."/>
            <person name="Clevenger J."/>
            <person name="Dash S."/>
            <person name="Ren L."/>
            <person name="Moretzsohn M.C."/>
            <person name="Shirasawa K."/>
            <person name="Huang W."/>
            <person name="Vidigal B."/>
            <person name="Abernathy B."/>
            <person name="Chu Y."/>
            <person name="Niederhuth C.E."/>
            <person name="Umale P."/>
            <person name="Araujo A.C."/>
            <person name="Kozik A."/>
            <person name="Kim K.D."/>
            <person name="Burow M.D."/>
            <person name="Varshney R.K."/>
            <person name="Wang X."/>
            <person name="Zhang X."/>
            <person name="Barkley N."/>
            <person name="Guimaraes P.M."/>
            <person name="Isobe S."/>
            <person name="Guo B."/>
            <person name="Liao B."/>
            <person name="Stalker H.T."/>
            <person name="Schmitz R.J."/>
            <person name="Scheffler B.E."/>
            <person name="Leal-Bertioli S.C."/>
            <person name="Xun X."/>
            <person name="Jackson S.A."/>
            <person name="Michelmore R."/>
            <person name="Ozias-Akins P."/>
        </authorList>
    </citation>
    <scope>NUCLEOTIDE SEQUENCE [LARGE SCALE GENOMIC DNA]</scope>
    <source>
        <strain evidence="3">cv. V14167</strain>
    </source>
</reference>
<gene>
    <name evidence="4" type="primary">LOC107481521</name>
</gene>
<dbReference type="OrthoDB" id="1939300at2759"/>
<reference evidence="4" key="2">
    <citation type="submission" date="2025-08" db="UniProtKB">
        <authorList>
            <consortium name="RefSeq"/>
        </authorList>
    </citation>
    <scope>IDENTIFICATION</scope>
    <source>
        <tissue evidence="4">Whole plant</tissue>
    </source>
</reference>
<dbReference type="Proteomes" id="UP000515211">
    <property type="component" value="Chromosome 3"/>
</dbReference>
<feature type="region of interest" description="Disordered" evidence="1">
    <location>
        <begin position="183"/>
        <end position="223"/>
    </location>
</feature>
<dbReference type="GeneID" id="107481521"/>
<dbReference type="InterPro" id="IPR025558">
    <property type="entry name" value="DUF4283"/>
</dbReference>
<organism evidence="3 4">
    <name type="scientific">Arachis duranensis</name>
    <name type="common">Wild peanut</name>
    <dbReference type="NCBI Taxonomy" id="130453"/>
    <lineage>
        <taxon>Eukaryota</taxon>
        <taxon>Viridiplantae</taxon>
        <taxon>Streptophyta</taxon>
        <taxon>Embryophyta</taxon>
        <taxon>Tracheophyta</taxon>
        <taxon>Spermatophyta</taxon>
        <taxon>Magnoliopsida</taxon>
        <taxon>eudicotyledons</taxon>
        <taxon>Gunneridae</taxon>
        <taxon>Pentapetalae</taxon>
        <taxon>rosids</taxon>
        <taxon>fabids</taxon>
        <taxon>Fabales</taxon>
        <taxon>Fabaceae</taxon>
        <taxon>Papilionoideae</taxon>
        <taxon>50 kb inversion clade</taxon>
        <taxon>dalbergioids sensu lato</taxon>
        <taxon>Dalbergieae</taxon>
        <taxon>Pterocarpus clade</taxon>
        <taxon>Arachis</taxon>
    </lineage>
</organism>
<protein>
    <submittedName>
        <fullName evidence="4">Uncharacterized protein LOC107481521</fullName>
    </submittedName>
</protein>